<comment type="similarity">
    <text evidence="1">Belongs to the glycosyl hydrolase 13 family.</text>
</comment>
<name>A0A7W9J684_9ACTN</name>
<dbReference type="Pfam" id="PF00128">
    <property type="entry name" value="Alpha-amylase"/>
    <property type="match status" value="1"/>
</dbReference>
<dbReference type="EC" id="3.2.1.20" evidence="3"/>
<dbReference type="Gene3D" id="3.20.20.80">
    <property type="entry name" value="Glycosidases"/>
    <property type="match status" value="1"/>
</dbReference>
<dbReference type="InterPro" id="IPR006047">
    <property type="entry name" value="GH13_cat_dom"/>
</dbReference>
<dbReference type="InterPro" id="IPR017853">
    <property type="entry name" value="GH"/>
</dbReference>
<dbReference type="Gene3D" id="3.90.400.10">
    <property type="entry name" value="Oligo-1,6-glucosidase, Domain 2"/>
    <property type="match status" value="1"/>
</dbReference>
<keyword evidence="3" id="KW-0326">Glycosidase</keyword>
<comment type="caution">
    <text evidence="3">The sequence shown here is derived from an EMBL/GenBank/DDBJ whole genome shotgun (WGS) entry which is preliminary data.</text>
</comment>
<sequence length="535" mass="60241">MEPSLEPAVAASDEWWRDAVIYQIYPRSFADGDGDGTGDLAGVRARLPYLKSLGVDALWFTPWYLSPLADGGYDVADYRVIDPAFGTVEQAEQLIAEAQSLGIRTIIDVVPNHISSEHVWFREALADEPGARERFWFRESEELPTDWVSSFSGDTWTRTKNADGTPGAWYLHLFTPEQPDLNWNHPDVHREHEEILRFWFDRGVAGIRIDSATMPVKDPAFPNLQDAAMHPYVDRDGVHDIYREWRRVADEYDPPRVLVGEIWLADPERFARYLRPDEIHTAFNFDLMGRPWDAVELRDSIETTLAAHAPVDAPATWVLSNHDVTRPVTRYGREDSSFSFATKRFGVPTDLTQGTHRARAAALLTAALPGSLYLYQGDELGLPEVEDLPHDALQDPIFHRSAGQDPGRDGCRVPLPWTTTGASFGFNSQGFTPWLPQPADWGNWSVERQEQDAGSMLQLYRTALELRRGFGEFRWHELNHQDLIAFTRGDLLCLVNFGPPLALPTPYEVLLASTTVAGELPTDAAAWLRPIPSGV</sequence>
<keyword evidence="4" id="KW-1185">Reference proteome</keyword>
<proteinExistence type="inferred from homology"/>
<dbReference type="GO" id="GO:0009313">
    <property type="term" value="P:oligosaccharide catabolic process"/>
    <property type="evidence" value="ECO:0007669"/>
    <property type="project" value="TreeGrafter"/>
</dbReference>
<evidence type="ECO:0000313" key="4">
    <source>
        <dbReference type="Proteomes" id="UP000549971"/>
    </source>
</evidence>
<dbReference type="Proteomes" id="UP000549971">
    <property type="component" value="Unassembled WGS sequence"/>
</dbReference>
<protein>
    <submittedName>
        <fullName evidence="3">Alpha-glucosidase</fullName>
        <ecNumber evidence="3">3.2.1.20</ecNumber>
    </submittedName>
</protein>
<dbReference type="PANTHER" id="PTHR10357:SF179">
    <property type="entry name" value="NEUTRAL AND BASIC AMINO ACID TRANSPORT PROTEIN RBAT"/>
    <property type="match status" value="1"/>
</dbReference>
<dbReference type="RefSeq" id="WP_184795882.1">
    <property type="nucleotide sequence ID" value="NZ_JACHMY010000001.1"/>
</dbReference>
<dbReference type="PANTHER" id="PTHR10357">
    <property type="entry name" value="ALPHA-AMYLASE FAMILY MEMBER"/>
    <property type="match status" value="1"/>
</dbReference>
<dbReference type="AlphaFoldDB" id="A0A7W9J684"/>
<reference evidence="3 4" key="1">
    <citation type="submission" date="2020-08" db="EMBL/GenBank/DDBJ databases">
        <title>Sequencing the genomes of 1000 actinobacteria strains.</title>
        <authorList>
            <person name="Klenk H.-P."/>
        </authorList>
    </citation>
    <scope>NUCLEOTIDE SEQUENCE [LARGE SCALE GENOMIC DNA]</scope>
    <source>
        <strain evidence="3 4">DSM 28967</strain>
    </source>
</reference>
<feature type="domain" description="Glycosyl hydrolase family 13 catalytic" evidence="2">
    <location>
        <begin position="23"/>
        <end position="408"/>
    </location>
</feature>
<dbReference type="SMART" id="SM00642">
    <property type="entry name" value="Aamy"/>
    <property type="match status" value="1"/>
</dbReference>
<evidence type="ECO:0000259" key="2">
    <source>
        <dbReference type="SMART" id="SM00642"/>
    </source>
</evidence>
<dbReference type="GO" id="GO:0004558">
    <property type="term" value="F:alpha-1,4-glucosidase activity"/>
    <property type="evidence" value="ECO:0007669"/>
    <property type="project" value="UniProtKB-EC"/>
</dbReference>
<dbReference type="Pfam" id="PF11941">
    <property type="entry name" value="DUF3459"/>
    <property type="match status" value="1"/>
</dbReference>
<dbReference type="GO" id="GO:0004556">
    <property type="term" value="F:alpha-amylase activity"/>
    <property type="evidence" value="ECO:0007669"/>
    <property type="project" value="TreeGrafter"/>
</dbReference>
<dbReference type="EMBL" id="JACHMY010000001">
    <property type="protein sequence ID" value="MBB5836359.1"/>
    <property type="molecule type" value="Genomic_DNA"/>
</dbReference>
<dbReference type="InterPro" id="IPR022567">
    <property type="entry name" value="DUF3459"/>
</dbReference>
<dbReference type="SUPFAM" id="SSF51445">
    <property type="entry name" value="(Trans)glycosidases"/>
    <property type="match status" value="1"/>
</dbReference>
<evidence type="ECO:0000256" key="1">
    <source>
        <dbReference type="ARBA" id="ARBA00008061"/>
    </source>
</evidence>
<keyword evidence="3" id="KW-0378">Hydrolase</keyword>
<dbReference type="CDD" id="cd11332">
    <property type="entry name" value="AmyAc_OligoGlu_TS"/>
    <property type="match status" value="1"/>
</dbReference>
<gene>
    <name evidence="3" type="ORF">HDA39_003093</name>
</gene>
<organism evidence="3 4">
    <name type="scientific">Kribbella italica</name>
    <dbReference type="NCBI Taxonomy" id="1540520"/>
    <lineage>
        <taxon>Bacteria</taxon>
        <taxon>Bacillati</taxon>
        <taxon>Actinomycetota</taxon>
        <taxon>Actinomycetes</taxon>
        <taxon>Propionibacteriales</taxon>
        <taxon>Kribbellaceae</taxon>
        <taxon>Kribbella</taxon>
    </lineage>
</organism>
<accession>A0A7W9J684</accession>
<dbReference type="InterPro" id="IPR045857">
    <property type="entry name" value="O16G_dom_2"/>
</dbReference>
<evidence type="ECO:0000313" key="3">
    <source>
        <dbReference type="EMBL" id="MBB5836359.1"/>
    </source>
</evidence>